<evidence type="ECO:0000313" key="3">
    <source>
        <dbReference type="Proteomes" id="UP000252519"/>
    </source>
</evidence>
<keyword evidence="3" id="KW-1185">Reference proteome</keyword>
<evidence type="ECO:0000256" key="1">
    <source>
        <dbReference type="SAM" id="MobiDB-lite"/>
    </source>
</evidence>
<dbReference type="Proteomes" id="UP000252519">
    <property type="component" value="Unassembled WGS sequence"/>
</dbReference>
<organism evidence="2 3">
    <name type="scientific">Ancylostoma caninum</name>
    <name type="common">Dog hookworm</name>
    <dbReference type="NCBI Taxonomy" id="29170"/>
    <lineage>
        <taxon>Eukaryota</taxon>
        <taxon>Metazoa</taxon>
        <taxon>Ecdysozoa</taxon>
        <taxon>Nematoda</taxon>
        <taxon>Chromadorea</taxon>
        <taxon>Rhabditida</taxon>
        <taxon>Rhabditina</taxon>
        <taxon>Rhabditomorpha</taxon>
        <taxon>Strongyloidea</taxon>
        <taxon>Ancylostomatidae</taxon>
        <taxon>Ancylostomatinae</taxon>
        <taxon>Ancylostoma</taxon>
    </lineage>
</organism>
<evidence type="ECO:0000313" key="2">
    <source>
        <dbReference type="EMBL" id="RCN48107.1"/>
    </source>
</evidence>
<feature type="region of interest" description="Disordered" evidence="1">
    <location>
        <begin position="22"/>
        <end position="65"/>
    </location>
</feature>
<accession>A0A368GYP3</accession>
<reference evidence="2 3" key="1">
    <citation type="submission" date="2014-10" db="EMBL/GenBank/DDBJ databases">
        <title>Draft genome of the hookworm Ancylostoma caninum.</title>
        <authorList>
            <person name="Mitreva M."/>
        </authorList>
    </citation>
    <scope>NUCLEOTIDE SEQUENCE [LARGE SCALE GENOMIC DNA]</scope>
    <source>
        <strain evidence="2 3">Baltimore</strain>
    </source>
</reference>
<gene>
    <name evidence="2" type="ORF">ANCCAN_05792</name>
</gene>
<dbReference type="EMBL" id="JOJR01000051">
    <property type="protein sequence ID" value="RCN48107.1"/>
    <property type="molecule type" value="Genomic_DNA"/>
</dbReference>
<dbReference type="AlphaFoldDB" id="A0A368GYP3"/>
<name>A0A368GYP3_ANCCA</name>
<protein>
    <submittedName>
        <fullName evidence="2">Preprotein translocase subunit SecG domain protein</fullName>
    </submittedName>
</protein>
<proteinExistence type="predicted"/>
<sequence length="119" mass="13376">MMHPDRTRYESRPSEITVAATSMKYHAASRPQDQHDPVPTPVDQNKQLQPAWHVTPPSASSDPTRTLSDFIATISVQSQDRMTCETASPLPLPPNRIVERLFIENSDNNGNVYLHTLII</sequence>
<comment type="caution">
    <text evidence="2">The sequence shown here is derived from an EMBL/GenBank/DDBJ whole genome shotgun (WGS) entry which is preliminary data.</text>
</comment>